<organism evidence="3 4">
    <name type="scientific">Mesoterricola silvestris</name>
    <dbReference type="NCBI Taxonomy" id="2927979"/>
    <lineage>
        <taxon>Bacteria</taxon>
        <taxon>Pseudomonadati</taxon>
        <taxon>Acidobacteriota</taxon>
        <taxon>Holophagae</taxon>
        <taxon>Holophagales</taxon>
        <taxon>Holophagaceae</taxon>
        <taxon>Mesoterricola</taxon>
    </lineage>
</organism>
<reference evidence="4" key="1">
    <citation type="journal article" date="2023" name="Int. J. Syst. Evol. Microbiol.">
        <title>Mesoterricola silvestris gen. nov., sp. nov., Mesoterricola sediminis sp. nov., Geothrix oryzae sp. nov., Geothrix edaphica sp. nov., Geothrix rubra sp. nov., and Geothrix limicola sp. nov., six novel members of Acidobacteriota isolated from soils.</title>
        <authorList>
            <person name="Itoh H."/>
            <person name="Sugisawa Y."/>
            <person name="Mise K."/>
            <person name="Xu Z."/>
            <person name="Kuniyasu M."/>
            <person name="Ushijima N."/>
            <person name="Kawano K."/>
            <person name="Kobayashi E."/>
            <person name="Shiratori Y."/>
            <person name="Masuda Y."/>
            <person name="Senoo K."/>
        </authorList>
    </citation>
    <scope>NUCLEOTIDE SEQUENCE [LARGE SCALE GENOMIC DNA]</scope>
    <source>
        <strain evidence="4">W79</strain>
    </source>
</reference>
<dbReference type="RefSeq" id="WP_316414229.1">
    <property type="nucleotide sequence ID" value="NZ_AP027080.1"/>
</dbReference>
<dbReference type="InterPro" id="IPR057253">
    <property type="entry name" value="CoiA-like_N"/>
</dbReference>
<sequence length="384" mass="42244">MRAPPLKAWDPESDPGQGPEFRVPFGRTPRGRLVRATEASPGLPYRCPGCDSPLNLRRGEVRAAHFAHRGCGFCSPETALHRGVKAWIAGLFARFLRRRSTRLPRVSGSCRSCAGTAWFDLANLDFDEIAVERETSTGLRPDVLLLEGGAPVLGIEVLVTHAVEEVKARRTLHPWIEVDARRVTDAPRTWLPEAGWFPWAGLCRRCHLLTRIRAVGFSEHCDPGDCAAELGAAWFLEALTPWLRDSGNRKRPRVAWRCPWCRKPNQRRLVREAILDASRATSLGPPIRAGVVLQLADGGDLVLVFGGLRPPGARKGVRLLEPMGGPALQCRPDTTHPLRLRMEGTNRPAAFLCRHCGGDCAGVLPPPWAPLLWAEALALGFPEA</sequence>
<keyword evidence="4" id="KW-1185">Reference proteome</keyword>
<feature type="region of interest" description="Disordered" evidence="1">
    <location>
        <begin position="1"/>
        <end position="22"/>
    </location>
</feature>
<feature type="domain" description="Competence protein CoiA-like N-terminal" evidence="2">
    <location>
        <begin position="44"/>
        <end position="74"/>
    </location>
</feature>
<evidence type="ECO:0000256" key="1">
    <source>
        <dbReference type="SAM" id="MobiDB-lite"/>
    </source>
</evidence>
<proteinExistence type="predicted"/>
<dbReference type="KEGG" id="msil:METEAL_05140"/>
<evidence type="ECO:0000313" key="3">
    <source>
        <dbReference type="EMBL" id="BDU71340.1"/>
    </source>
</evidence>
<protein>
    <recommendedName>
        <fullName evidence="2">Competence protein CoiA-like N-terminal domain-containing protein</fullName>
    </recommendedName>
</protein>
<gene>
    <name evidence="3" type="ORF">METEAL_05140</name>
</gene>
<dbReference type="AlphaFoldDB" id="A0AA48GNM9"/>
<dbReference type="EMBL" id="AP027080">
    <property type="protein sequence ID" value="BDU71340.1"/>
    <property type="molecule type" value="Genomic_DNA"/>
</dbReference>
<dbReference type="Pfam" id="PF25164">
    <property type="entry name" value="CoiA_N"/>
    <property type="match status" value="1"/>
</dbReference>
<dbReference type="Proteomes" id="UP001238179">
    <property type="component" value="Chromosome"/>
</dbReference>
<evidence type="ECO:0000259" key="2">
    <source>
        <dbReference type="Pfam" id="PF25164"/>
    </source>
</evidence>
<name>A0AA48GNM9_9BACT</name>
<accession>A0AA48GNM9</accession>
<evidence type="ECO:0000313" key="4">
    <source>
        <dbReference type="Proteomes" id="UP001238179"/>
    </source>
</evidence>